<keyword evidence="10" id="KW-0119">Carbohydrate metabolism</keyword>
<dbReference type="PANTHER" id="PTHR45745">
    <property type="entry name" value="PHOSPHOMANNOMUTASE 45A"/>
    <property type="match status" value="1"/>
</dbReference>
<comment type="similarity">
    <text evidence="3">Belongs to the phosphohexose mutase family.</text>
</comment>
<dbReference type="InterPro" id="IPR005845">
    <property type="entry name" value="A-D-PHexomutase_a/b/a-II"/>
</dbReference>
<keyword evidence="4" id="KW-0963">Cytoplasm</keyword>
<feature type="domain" description="Alpha-D-phosphohexomutase alpha/beta/alpha" evidence="12">
    <location>
        <begin position="223"/>
        <end position="327"/>
    </location>
</feature>
<evidence type="ECO:0000256" key="9">
    <source>
        <dbReference type="ARBA" id="ARBA00023235"/>
    </source>
</evidence>
<evidence type="ECO:0000313" key="16">
    <source>
        <dbReference type="Proteomes" id="UP000009046"/>
    </source>
</evidence>
<evidence type="ECO:0000313" key="15">
    <source>
        <dbReference type="EnsemblMetazoa" id="PHUM401840-PA"/>
    </source>
</evidence>
<dbReference type="FunCoup" id="E0VRR4">
    <property type="interactions" value="512"/>
</dbReference>
<dbReference type="GO" id="GO:0000287">
    <property type="term" value="F:magnesium ion binding"/>
    <property type="evidence" value="ECO:0007669"/>
    <property type="project" value="InterPro"/>
</dbReference>
<dbReference type="GeneID" id="8231068"/>
<dbReference type="EMBL" id="AAZO01004730">
    <property type="status" value="NOT_ANNOTATED_CDS"/>
    <property type="molecule type" value="Genomic_DNA"/>
</dbReference>
<dbReference type="EC" id="5.4.2.8" evidence="14"/>
<gene>
    <name evidence="15" type="primary">8231068</name>
    <name evidence="14" type="ORF">Phum_PHUM401840</name>
</gene>
<evidence type="ECO:0000256" key="8">
    <source>
        <dbReference type="ARBA" id="ARBA00022842"/>
    </source>
</evidence>
<dbReference type="Proteomes" id="UP000009046">
    <property type="component" value="Unassembled WGS sequence"/>
</dbReference>
<reference evidence="14" key="2">
    <citation type="submission" date="2007-04" db="EMBL/GenBank/DDBJ databases">
        <title>The genome of the human body louse.</title>
        <authorList>
            <consortium name="The Human Body Louse Genome Consortium"/>
            <person name="Kirkness E."/>
            <person name="Walenz B."/>
            <person name="Hass B."/>
            <person name="Bruggner R."/>
            <person name="Strausberg R."/>
        </authorList>
    </citation>
    <scope>NUCLEOTIDE SEQUENCE</scope>
    <source>
        <strain evidence="14">USDA</strain>
    </source>
</reference>
<dbReference type="PRINTS" id="PR00509">
    <property type="entry name" value="PGMPMM"/>
</dbReference>
<dbReference type="SUPFAM" id="SSF55957">
    <property type="entry name" value="Phosphoglucomutase, C-terminal domain"/>
    <property type="match status" value="1"/>
</dbReference>
<dbReference type="GO" id="GO:0006166">
    <property type="term" value="P:purine ribonucleoside salvage"/>
    <property type="evidence" value="ECO:0007669"/>
    <property type="project" value="TreeGrafter"/>
</dbReference>
<dbReference type="AlphaFoldDB" id="E0VRR4"/>
<dbReference type="Pfam" id="PF02879">
    <property type="entry name" value="PGM_PMM_II"/>
    <property type="match status" value="1"/>
</dbReference>
<comment type="cofactor">
    <cofactor evidence="1">
        <name>Mg(2+)</name>
        <dbReference type="ChEBI" id="CHEBI:18420"/>
    </cofactor>
</comment>
<dbReference type="EnsemblMetazoa" id="PHUM401840-RA">
    <property type="protein sequence ID" value="PHUM401840-PA"/>
    <property type="gene ID" value="PHUM401840"/>
</dbReference>
<evidence type="ECO:0000256" key="3">
    <source>
        <dbReference type="ARBA" id="ARBA00010231"/>
    </source>
</evidence>
<dbReference type="KEGG" id="phu:Phum_PHUM401840"/>
<dbReference type="OMA" id="GYCVDPE"/>
<dbReference type="CDD" id="cd05799">
    <property type="entry name" value="PGM2"/>
    <property type="match status" value="1"/>
</dbReference>
<dbReference type="OrthoDB" id="8300170at2759"/>
<organism>
    <name type="scientific">Pediculus humanus subsp. corporis</name>
    <name type="common">Body louse</name>
    <dbReference type="NCBI Taxonomy" id="121224"/>
    <lineage>
        <taxon>Eukaryota</taxon>
        <taxon>Metazoa</taxon>
        <taxon>Ecdysozoa</taxon>
        <taxon>Arthropoda</taxon>
        <taxon>Hexapoda</taxon>
        <taxon>Insecta</taxon>
        <taxon>Pterygota</taxon>
        <taxon>Neoptera</taxon>
        <taxon>Paraneoptera</taxon>
        <taxon>Psocodea</taxon>
        <taxon>Troctomorpha</taxon>
        <taxon>Phthiraptera</taxon>
        <taxon>Anoplura</taxon>
        <taxon>Pediculidae</taxon>
        <taxon>Pediculus</taxon>
    </lineage>
</organism>
<evidence type="ECO:0000259" key="12">
    <source>
        <dbReference type="Pfam" id="PF02879"/>
    </source>
</evidence>
<dbReference type="InterPro" id="IPR016055">
    <property type="entry name" value="A-D-PHexomutase_a/b/a-I/II/III"/>
</dbReference>
<dbReference type="STRING" id="121224.E0VRR4"/>
<dbReference type="GO" id="GO:0004615">
    <property type="term" value="F:phosphomannomutase activity"/>
    <property type="evidence" value="ECO:0007669"/>
    <property type="project" value="UniProtKB-EC"/>
</dbReference>
<evidence type="ECO:0000256" key="4">
    <source>
        <dbReference type="ARBA" id="ARBA00022490"/>
    </source>
</evidence>
<dbReference type="GO" id="GO:0008973">
    <property type="term" value="F:phosphopentomutase activity"/>
    <property type="evidence" value="ECO:0007669"/>
    <property type="project" value="TreeGrafter"/>
</dbReference>
<dbReference type="Pfam" id="PF02878">
    <property type="entry name" value="PGM_PMM_I"/>
    <property type="match status" value="1"/>
</dbReference>
<sequence>MTSHKKLLISTPNSKLNEKIEEWLKWDKNEDTIKELNLLLKNEDFKQLEKLFLNRLEFGTAGLRSKMGVGFNQMNDLVVIQTAQGLCEYLLSYFKDTSTKGITIGYDGRYNSKRFAELTAAVFLSKNIKVYLYSYLCPTPFVPFAVKRYDCVAGIMVTASHNPKEDNGYKVYWRNGAQIISPHDKEIQKHILNNLEPWKSSWDLQLLSNNDNIVDPMSDVISSYYKKIKEITLFPEMNKTSPISMVYTAMHGVGFRYIVKAFEVGNFGKFYPVKEQVEPDPEFPTVPFPNPEEGKSALNLSMETAKRHNCTLILANDPDADRLAVAEKIPETDNQWKIFTGNELGALLGWWALFCYKALNENKNNFKDVYMLSSTVSSKILSTMSKVEGFQFEETLTGFKWMGNVSHNLMESKKTILFAFEEAIGFMYGTEVLDKDGISAAVKMAEMASYLKQKYGMTLRDKLNELYKIYGQHMSLNSYYICHNPVTINSIFQRLRNFTENNNQSYPKSILNGKYGICGVRDLTTGYDDSYPDKKARLPTSKSSQMITFKFTNGLIATLRTSGTEPKLKYYSELCADPKEQNTEKLQNTLKEMIGALVEEFLEPDKNGLLPRKE</sequence>
<dbReference type="PROSITE" id="PS00710">
    <property type="entry name" value="PGM_PMM"/>
    <property type="match status" value="1"/>
</dbReference>
<dbReference type="InterPro" id="IPR005841">
    <property type="entry name" value="Alpha-D-phosphohexomutase_SF"/>
</dbReference>
<evidence type="ECO:0000259" key="11">
    <source>
        <dbReference type="Pfam" id="PF02878"/>
    </source>
</evidence>
<dbReference type="InterPro" id="IPR016066">
    <property type="entry name" value="A-D-PHexomutase_CS"/>
</dbReference>
<evidence type="ECO:0000256" key="10">
    <source>
        <dbReference type="ARBA" id="ARBA00023277"/>
    </source>
</evidence>
<evidence type="ECO:0000256" key="2">
    <source>
        <dbReference type="ARBA" id="ARBA00004496"/>
    </source>
</evidence>
<keyword evidence="16" id="KW-1185">Reference proteome</keyword>
<comment type="subcellular location">
    <subcellularLocation>
        <location evidence="2">Cytoplasm</location>
    </subcellularLocation>
</comment>
<dbReference type="RefSeq" id="XP_002428808.1">
    <property type="nucleotide sequence ID" value="XM_002428763.1"/>
</dbReference>
<feature type="domain" description="Alpha-D-phosphohexomutase alpha/beta/alpha" evidence="11">
    <location>
        <begin position="56"/>
        <end position="194"/>
    </location>
</feature>
<evidence type="ECO:0000256" key="1">
    <source>
        <dbReference type="ARBA" id="ARBA00001946"/>
    </source>
</evidence>
<dbReference type="InParanoid" id="E0VRR4"/>
<protein>
    <submittedName>
        <fullName evidence="14 15">Phosphoglucomutase, putative</fullName>
        <ecNumber evidence="14">5.4.2.8</ecNumber>
    </submittedName>
</protein>
<feature type="domain" description="Alpha-D-phosphohexomutase alpha/beta/alpha" evidence="13">
    <location>
        <begin position="354"/>
        <end position="469"/>
    </location>
</feature>
<accession>E0VRR4</accession>
<dbReference type="HOGENOM" id="CLU_016950_0_1_1"/>
<dbReference type="Gene3D" id="3.40.120.10">
    <property type="entry name" value="Alpha-D-Glucose-1,6-Bisphosphate, subunit A, domain 3"/>
    <property type="match status" value="3"/>
</dbReference>
<keyword evidence="9 14" id="KW-0413">Isomerase</keyword>
<dbReference type="CTD" id="8231068"/>
<dbReference type="VEuPathDB" id="VectorBase:PHUM401840"/>
<dbReference type="PANTHER" id="PTHR45745:SF1">
    <property type="entry name" value="PHOSPHOGLUCOMUTASE 2B-RELATED"/>
    <property type="match status" value="1"/>
</dbReference>
<evidence type="ECO:0000259" key="13">
    <source>
        <dbReference type="Pfam" id="PF02880"/>
    </source>
</evidence>
<reference evidence="14" key="1">
    <citation type="submission" date="2007-04" db="EMBL/GenBank/DDBJ databases">
        <title>Annotation of Pediculus humanus corporis strain USDA.</title>
        <authorList>
            <person name="Kirkness E."/>
            <person name="Hannick L."/>
            <person name="Hass B."/>
            <person name="Bruggner R."/>
            <person name="Lawson D."/>
            <person name="Bidwell S."/>
            <person name="Joardar V."/>
            <person name="Caler E."/>
            <person name="Walenz B."/>
            <person name="Inman J."/>
            <person name="Schobel S."/>
            <person name="Galinsky K."/>
            <person name="Amedeo P."/>
            <person name="Strausberg R."/>
        </authorList>
    </citation>
    <scope>NUCLEOTIDE SEQUENCE</scope>
    <source>
        <strain evidence="14">USDA</strain>
    </source>
</reference>
<evidence type="ECO:0000256" key="5">
    <source>
        <dbReference type="ARBA" id="ARBA00022526"/>
    </source>
</evidence>
<dbReference type="InterPro" id="IPR005846">
    <property type="entry name" value="A-D-PHexomutase_a/b/a-III"/>
</dbReference>
<name>E0VRR4_PEDHC</name>
<dbReference type="GO" id="GO:0005634">
    <property type="term" value="C:nucleus"/>
    <property type="evidence" value="ECO:0007669"/>
    <property type="project" value="TreeGrafter"/>
</dbReference>
<dbReference type="eggNOG" id="KOG1220">
    <property type="taxonomic scope" value="Eukaryota"/>
</dbReference>
<dbReference type="FunFam" id="3.40.120.10:FF:000035">
    <property type="entry name" value="Pgm3p"/>
    <property type="match status" value="1"/>
</dbReference>
<dbReference type="EMBL" id="DS235494">
    <property type="protein sequence ID" value="EEB16070.1"/>
    <property type="molecule type" value="Genomic_DNA"/>
</dbReference>
<dbReference type="Pfam" id="PF02880">
    <property type="entry name" value="PGM_PMM_III"/>
    <property type="match status" value="1"/>
</dbReference>
<dbReference type="FunFam" id="3.40.120.10:FF:000017">
    <property type="entry name" value="glucose 1,6-bisphosphate synthase"/>
    <property type="match status" value="1"/>
</dbReference>
<evidence type="ECO:0000313" key="14">
    <source>
        <dbReference type="EMBL" id="EEB16070.1"/>
    </source>
</evidence>
<reference evidence="15" key="3">
    <citation type="submission" date="2020-05" db="UniProtKB">
        <authorList>
            <consortium name="EnsemblMetazoa"/>
        </authorList>
    </citation>
    <scope>IDENTIFICATION</scope>
    <source>
        <strain evidence="15">USDA</strain>
    </source>
</reference>
<keyword evidence="8" id="KW-0460">Magnesium</keyword>
<proteinExistence type="inferred from homology"/>
<dbReference type="GO" id="GO:0005737">
    <property type="term" value="C:cytoplasm"/>
    <property type="evidence" value="ECO:0007669"/>
    <property type="project" value="UniProtKB-SubCell"/>
</dbReference>
<keyword evidence="6" id="KW-0597">Phosphoprotein</keyword>
<dbReference type="GO" id="GO:0006006">
    <property type="term" value="P:glucose metabolic process"/>
    <property type="evidence" value="ECO:0007669"/>
    <property type="project" value="UniProtKB-KW"/>
</dbReference>
<keyword evidence="5" id="KW-0313">Glucose metabolism</keyword>
<evidence type="ECO:0000256" key="7">
    <source>
        <dbReference type="ARBA" id="ARBA00022723"/>
    </source>
</evidence>
<dbReference type="InterPro" id="IPR036900">
    <property type="entry name" value="A-D-PHexomutase_C_sf"/>
</dbReference>
<keyword evidence="7" id="KW-0479">Metal-binding</keyword>
<dbReference type="SUPFAM" id="SSF53738">
    <property type="entry name" value="Phosphoglucomutase, first 3 domains"/>
    <property type="match status" value="3"/>
</dbReference>
<evidence type="ECO:0000256" key="6">
    <source>
        <dbReference type="ARBA" id="ARBA00022553"/>
    </source>
</evidence>
<dbReference type="InterPro" id="IPR005844">
    <property type="entry name" value="A-D-PHexomutase_a/b/a-I"/>
</dbReference>